<organism evidence="1 2">
    <name type="scientific">Lachnotalea glycerini</name>
    <dbReference type="NCBI Taxonomy" id="1763509"/>
    <lineage>
        <taxon>Bacteria</taxon>
        <taxon>Bacillati</taxon>
        <taxon>Bacillota</taxon>
        <taxon>Clostridia</taxon>
        <taxon>Lachnospirales</taxon>
        <taxon>Lachnospiraceae</taxon>
        <taxon>Lachnotalea</taxon>
    </lineage>
</organism>
<sequence>MANNKYREYFDIDEAYFPCIDDSAINAGAPWDNTYPHETFISLLKKTEYMLGGSTKRSLWIQGAYGTGKSQCALALRKILEAPEDELQDYWNKYEPLQNQSDLLQKLLGHKSRGIVTAHRYASGGISTPREFFFAIQESIKAALISANKKRSSDNILKLGENTLKENAIAWIKENKFIIEELLKKPKWSAVFSQSTADEVLSALQRSGDVRNLMNNLFRLAEDGITAFSLDAESLKAWIRDVIKQNDIKIVFVWDEFSGYFKNNNSLDEFQNIVSLCQEIPFYLIVVTHQTGHIMSNEDPSWKVVKQRFDFTEITLPDNIAFELIGHAFNVKQSAKDSWNVLVDGDLNEQLAASRTAVMKAAKIEDPQVMKNIVPIHPVAALILKNIASAFQSNQRSMFDFIKSSNMDDVKAFQWFIETTGPEDDHPLLTVDMLWNFFYENGKDYLASDIRLILDTFPQQQNLRDDEQAVLKAVLIMQAIDQRLSGAIELFKATEQNLSYVFEGISSGLDVSCKNIAKGLKEKGILITQPISGGRNVYAAAVLAGDQAKIDIHKKNVRESNTTSKLVTEGGLSTVLSLSPALRLRFESEPNTGKITPVTVTDFTRTINILRDKSTGWNFHAVIAFAKDETEAAGFRKTIKEAVADKQYEKIVFIDALSTPLGMEAFEQYVEFSAMAMYYNGNSNKTSGENAEKARHVLDQDWRNRIYNGQFVVYTYENQEGEKLGNGQGVASVLQTIVMSRFQYTFDFTKGLNENHLKLTQSRNSATYGITGVTKSSPVNGIEKLVLPTLSPAPWKAEEYWENSVISALPISKIKVEIDKLVADAFNRDGQISIDEIYNFLEVKYGFAPCNLSAFITGFLLKEYGGEPYRYSDSSNGHEPMTPDKLAEMIGNYIGKTPKPTYIVKMTTDEKAFYELTEKAWNITPNSCSSAGQAASAVAVKMRGFGLPVWGLEEIDELGVFDVVQKYIELVQKEGKEAHTEAVGIGKIASAKPTLADNLLVLLTSDNCRKGMEEYLRSFEGGKIMELAKEIGAENNVIADIRKLFGVKHSCLWDKQTGEDEIRKLLTEYGIVKKSNTILDTSAHSLSEAFKEWRERLKFLGISCEALRIKYPCLSKVFDTLLKIYQQSDVLPDQLKVFLLGLTEHSAEIKDLLNNDKRIFAEVYAPYLDNLSDNDISDVKGSPSVVGLYELTKTDCNSKVKEAAEEYRKSQLKTQLFKLWRDKTGTKNPHDWSVHHRTPILCCVSEAEFGIAKKSFETLNRSWGTDAEIKAALAFLETTKLFDVLSDKDKCNAAFVRGIIGEYHTMLPELGKVRDTLERLSIEGDTYGWYGNPTVKNKVKQLAEAEYNSGGSDKALHKIDEIDDLQQLKQYLKRLVKGSMAVGIEILTDGGGK</sequence>
<dbReference type="RefSeq" id="WP_110290602.1">
    <property type="nucleotide sequence ID" value="NZ_QICS01000002.1"/>
</dbReference>
<dbReference type="Proteomes" id="UP000247523">
    <property type="component" value="Unassembled WGS sequence"/>
</dbReference>
<dbReference type="EMBL" id="QICS01000002">
    <property type="protein sequence ID" value="PXV93747.1"/>
    <property type="molecule type" value="Genomic_DNA"/>
</dbReference>
<reference evidence="1 2" key="1">
    <citation type="submission" date="2018-05" db="EMBL/GenBank/DDBJ databases">
        <title>Genomic Encyclopedia of Type Strains, Phase IV (KMG-IV): sequencing the most valuable type-strain genomes for metagenomic binning, comparative biology and taxonomic classification.</title>
        <authorList>
            <person name="Goeker M."/>
        </authorList>
    </citation>
    <scope>NUCLEOTIDE SEQUENCE [LARGE SCALE GENOMIC DNA]</scope>
    <source>
        <strain evidence="1 2">DSM 28816</strain>
    </source>
</reference>
<name>A0A318EQK4_9FIRM</name>
<evidence type="ECO:0000313" key="1">
    <source>
        <dbReference type="EMBL" id="PXV93747.1"/>
    </source>
</evidence>
<evidence type="ECO:0000313" key="2">
    <source>
        <dbReference type="Proteomes" id="UP000247523"/>
    </source>
</evidence>
<proteinExistence type="predicted"/>
<comment type="caution">
    <text evidence="1">The sequence shown here is derived from an EMBL/GenBank/DDBJ whole genome shotgun (WGS) entry which is preliminary data.</text>
</comment>
<protein>
    <submittedName>
        <fullName evidence="1">Uncharacterized protein</fullName>
    </submittedName>
</protein>
<gene>
    <name evidence="1" type="ORF">C8E03_102522</name>
</gene>
<accession>A0A318EQK4</accession>